<dbReference type="InterPro" id="IPR029787">
    <property type="entry name" value="Nucleotide_cyclase"/>
</dbReference>
<dbReference type="SMART" id="SM00267">
    <property type="entry name" value="GGDEF"/>
    <property type="match status" value="1"/>
</dbReference>
<sequence>MPGVAVCSIDRAGIVRFCNQACARLCGVTPQQAIGRRLDELLSRGERETEHAALLEAVWQTGRNGPAGDWIVRAADGREHWVCSTKLPIFQGELGQVFCMDVDITARKHAERTLTLAAQVFENSRDAILLTDSQRRIISVNRAYGGITGFDDSEVLGRPLSLSRAGVEDETFLREVWNQIEVLDHWQGETWSRRRDGEVFPAWLSLTAIRDGRGQVSNYMAILSDITERKRNEEHTRHLAEHDFLTDLPNRVLLLDRLSLALSTARRKGSMLAILFLDLDRFKPINDTLGHLVGDALLREVAVRLLKCVRKVDTVSRQGGDEFVLILADIGGIDHAAHVAEAVRQAIGQPYRIGEHELHISASIGVSIFPSDGDDIDTLIQNADVAMYHAKAGGRDGFRFFSAAMNQRIVERATFENGLRRALDEQQFELVFEPELDVRSGALVGAEALVRWRHPELGLLAPERFLGVAEEAGLMVPIGNWVMREACRHARAWHDDGHQVVVAVNLSLGQFLQRDLLQQVQAALDEAGLAARFLELELTEAIIMQGGAGVADTLRGLRQLGVRLSLDDFGTGWSRLGQLKDYPIDKLKIAQDFLAGGFDATVIRTIIAMARSMDMTVIAEGVETAEQLEFLRGQGCDQYQGYHAVAAARASGLASVLH</sequence>
<dbReference type="SUPFAM" id="SSF55785">
    <property type="entry name" value="PYP-like sensor domain (PAS domain)"/>
    <property type="match status" value="2"/>
</dbReference>
<dbReference type="InterPro" id="IPR035965">
    <property type="entry name" value="PAS-like_dom_sf"/>
</dbReference>
<feature type="domain" description="PAC" evidence="2">
    <location>
        <begin position="186"/>
        <end position="238"/>
    </location>
</feature>
<dbReference type="PANTHER" id="PTHR44757">
    <property type="entry name" value="DIGUANYLATE CYCLASE DGCP"/>
    <property type="match status" value="1"/>
</dbReference>
<dbReference type="InterPro" id="IPR013767">
    <property type="entry name" value="PAS_fold"/>
</dbReference>
<reference evidence="5 6" key="1">
    <citation type="submission" date="2018-03" db="EMBL/GenBank/DDBJ databases">
        <title>Massilia armeniaca sp. nov., isolated from desert soil.</title>
        <authorList>
            <person name="Huang H."/>
            <person name="Ren M."/>
        </authorList>
    </citation>
    <scope>NUCLEOTIDE SEQUENCE [LARGE SCALE GENOMIC DNA]</scope>
    <source>
        <strain evidence="5 6">ZMN-3</strain>
    </source>
</reference>
<dbReference type="CDD" id="cd01948">
    <property type="entry name" value="EAL"/>
    <property type="match status" value="1"/>
</dbReference>
<dbReference type="Pfam" id="PF00563">
    <property type="entry name" value="EAL"/>
    <property type="match status" value="1"/>
</dbReference>
<feature type="domain" description="PAS" evidence="1">
    <location>
        <begin position="9"/>
        <end position="62"/>
    </location>
</feature>
<feature type="domain" description="PAS" evidence="1">
    <location>
        <begin position="113"/>
        <end position="175"/>
    </location>
</feature>
<dbReference type="AlphaFoldDB" id="A0A2R4CIA2"/>
<dbReference type="InterPro" id="IPR035919">
    <property type="entry name" value="EAL_sf"/>
</dbReference>
<dbReference type="EMBL" id="CP028324">
    <property type="protein sequence ID" value="AVR99379.1"/>
    <property type="molecule type" value="Genomic_DNA"/>
</dbReference>
<dbReference type="Pfam" id="PF00990">
    <property type="entry name" value="GGDEF"/>
    <property type="match status" value="1"/>
</dbReference>
<dbReference type="InterPro" id="IPR000160">
    <property type="entry name" value="GGDEF_dom"/>
</dbReference>
<dbReference type="InterPro" id="IPR000014">
    <property type="entry name" value="PAS"/>
</dbReference>
<dbReference type="FunFam" id="3.30.70.270:FF:000001">
    <property type="entry name" value="Diguanylate cyclase domain protein"/>
    <property type="match status" value="1"/>
</dbReference>
<dbReference type="InterPro" id="IPR001633">
    <property type="entry name" value="EAL_dom"/>
</dbReference>
<dbReference type="PROSITE" id="PS50883">
    <property type="entry name" value="EAL"/>
    <property type="match status" value="1"/>
</dbReference>
<accession>A0A2R4CIA2</accession>
<dbReference type="InterPro" id="IPR001610">
    <property type="entry name" value="PAC"/>
</dbReference>
<dbReference type="SMART" id="SM00086">
    <property type="entry name" value="PAC"/>
    <property type="match status" value="2"/>
</dbReference>
<dbReference type="Gene3D" id="3.30.450.20">
    <property type="entry name" value="PAS domain"/>
    <property type="match status" value="2"/>
</dbReference>
<dbReference type="OrthoDB" id="9813903at2"/>
<dbReference type="GO" id="GO:0003824">
    <property type="term" value="F:catalytic activity"/>
    <property type="evidence" value="ECO:0007669"/>
    <property type="project" value="UniProtKB-ARBA"/>
</dbReference>
<proteinExistence type="predicted"/>
<dbReference type="InterPro" id="IPR013656">
    <property type="entry name" value="PAS_4"/>
</dbReference>
<dbReference type="NCBIfam" id="TIGR00229">
    <property type="entry name" value="sensory_box"/>
    <property type="match status" value="2"/>
</dbReference>
<dbReference type="KEGG" id="masz:C9I28_24705"/>
<evidence type="ECO:0000313" key="5">
    <source>
        <dbReference type="EMBL" id="AVR99379.1"/>
    </source>
</evidence>
<dbReference type="PROSITE" id="PS50887">
    <property type="entry name" value="GGDEF"/>
    <property type="match status" value="1"/>
</dbReference>
<feature type="domain" description="GGDEF" evidence="4">
    <location>
        <begin position="270"/>
        <end position="403"/>
    </location>
</feature>
<dbReference type="Pfam" id="PF00989">
    <property type="entry name" value="PAS"/>
    <property type="match status" value="1"/>
</dbReference>
<dbReference type="PANTHER" id="PTHR44757:SF2">
    <property type="entry name" value="BIOFILM ARCHITECTURE MAINTENANCE PROTEIN MBAA"/>
    <property type="match status" value="1"/>
</dbReference>
<gene>
    <name evidence="5" type="ORF">C9I28_24705</name>
</gene>
<dbReference type="CDD" id="cd01949">
    <property type="entry name" value="GGDEF"/>
    <property type="match status" value="1"/>
</dbReference>
<organism evidence="5 6">
    <name type="scientific">Pseudoduganella armeniaca</name>
    <dbReference type="NCBI Taxonomy" id="2072590"/>
    <lineage>
        <taxon>Bacteria</taxon>
        <taxon>Pseudomonadati</taxon>
        <taxon>Pseudomonadota</taxon>
        <taxon>Betaproteobacteria</taxon>
        <taxon>Burkholderiales</taxon>
        <taxon>Oxalobacteraceae</taxon>
        <taxon>Telluria group</taxon>
        <taxon>Pseudoduganella</taxon>
    </lineage>
</organism>
<evidence type="ECO:0000259" key="3">
    <source>
        <dbReference type="PROSITE" id="PS50883"/>
    </source>
</evidence>
<dbReference type="SUPFAM" id="SSF55073">
    <property type="entry name" value="Nucleotide cyclase"/>
    <property type="match status" value="1"/>
</dbReference>
<dbReference type="Pfam" id="PF08448">
    <property type="entry name" value="PAS_4"/>
    <property type="match status" value="1"/>
</dbReference>
<dbReference type="SMART" id="SM00052">
    <property type="entry name" value="EAL"/>
    <property type="match status" value="1"/>
</dbReference>
<dbReference type="InterPro" id="IPR043128">
    <property type="entry name" value="Rev_trsase/Diguanyl_cyclase"/>
</dbReference>
<dbReference type="CDD" id="cd00130">
    <property type="entry name" value="PAS"/>
    <property type="match status" value="2"/>
</dbReference>
<dbReference type="PROSITE" id="PS50113">
    <property type="entry name" value="PAC"/>
    <property type="match status" value="1"/>
</dbReference>
<evidence type="ECO:0000313" key="6">
    <source>
        <dbReference type="Proteomes" id="UP000240505"/>
    </source>
</evidence>
<evidence type="ECO:0000259" key="4">
    <source>
        <dbReference type="PROSITE" id="PS50887"/>
    </source>
</evidence>
<dbReference type="PROSITE" id="PS50112">
    <property type="entry name" value="PAS"/>
    <property type="match status" value="2"/>
</dbReference>
<evidence type="ECO:0000259" key="1">
    <source>
        <dbReference type="PROSITE" id="PS50112"/>
    </source>
</evidence>
<keyword evidence="6" id="KW-1185">Reference proteome</keyword>
<dbReference type="GO" id="GO:0006355">
    <property type="term" value="P:regulation of DNA-templated transcription"/>
    <property type="evidence" value="ECO:0007669"/>
    <property type="project" value="InterPro"/>
</dbReference>
<dbReference type="Gene3D" id="3.30.70.270">
    <property type="match status" value="1"/>
</dbReference>
<feature type="domain" description="EAL" evidence="3">
    <location>
        <begin position="412"/>
        <end position="658"/>
    </location>
</feature>
<dbReference type="Proteomes" id="UP000240505">
    <property type="component" value="Chromosome"/>
</dbReference>
<dbReference type="InterPro" id="IPR000700">
    <property type="entry name" value="PAS-assoc_C"/>
</dbReference>
<dbReference type="SUPFAM" id="SSF141868">
    <property type="entry name" value="EAL domain-like"/>
    <property type="match status" value="1"/>
</dbReference>
<name>A0A2R4CIA2_9BURK</name>
<dbReference type="InterPro" id="IPR052155">
    <property type="entry name" value="Biofilm_reg_signaling"/>
</dbReference>
<dbReference type="SMART" id="SM00091">
    <property type="entry name" value="PAS"/>
    <property type="match status" value="2"/>
</dbReference>
<dbReference type="NCBIfam" id="TIGR00254">
    <property type="entry name" value="GGDEF"/>
    <property type="match status" value="1"/>
</dbReference>
<protein>
    <submittedName>
        <fullName evidence="5">GGDEF domain-containing protein</fullName>
    </submittedName>
</protein>
<evidence type="ECO:0000259" key="2">
    <source>
        <dbReference type="PROSITE" id="PS50113"/>
    </source>
</evidence>
<dbReference type="Gene3D" id="3.20.20.450">
    <property type="entry name" value="EAL domain"/>
    <property type="match status" value="1"/>
</dbReference>